<proteinExistence type="predicted"/>
<dbReference type="EMBL" id="UINC01018999">
    <property type="protein sequence ID" value="SVA80212.1"/>
    <property type="molecule type" value="Genomic_DNA"/>
</dbReference>
<reference evidence="1" key="1">
    <citation type="submission" date="2018-05" db="EMBL/GenBank/DDBJ databases">
        <authorList>
            <person name="Lanie J.A."/>
            <person name="Ng W.-L."/>
            <person name="Kazmierczak K.M."/>
            <person name="Andrzejewski T.M."/>
            <person name="Davidsen T.M."/>
            <person name="Wayne K.J."/>
            <person name="Tettelin H."/>
            <person name="Glass J.I."/>
            <person name="Rusch D."/>
            <person name="Podicherti R."/>
            <person name="Tsui H.-C.T."/>
            <person name="Winkler M.E."/>
        </authorList>
    </citation>
    <scope>NUCLEOTIDE SEQUENCE</scope>
</reference>
<accession>A0A381YUB7</accession>
<dbReference type="AlphaFoldDB" id="A0A381YUB7"/>
<evidence type="ECO:0000313" key="1">
    <source>
        <dbReference type="EMBL" id="SVA80212.1"/>
    </source>
</evidence>
<protein>
    <submittedName>
        <fullName evidence="1">Uncharacterized protein</fullName>
    </submittedName>
</protein>
<organism evidence="1">
    <name type="scientific">marine metagenome</name>
    <dbReference type="NCBI Taxonomy" id="408172"/>
    <lineage>
        <taxon>unclassified sequences</taxon>
        <taxon>metagenomes</taxon>
        <taxon>ecological metagenomes</taxon>
    </lineage>
</organism>
<name>A0A381YUB7_9ZZZZ</name>
<sequence length="229" mass="24973">MHKEVTRHPGAVVLIVSPPKHSFSVERSLWGRPKELHPVDGVRRSVRGNGVLPSADGRIAVPPSFDHIQLAKLTAFIDLLSVLVENGADTLASHLEYLARAALSLDQGCSFFYSLDHWLLNINILSGFHRFNGNLTVPVVGSANNDRIDILPGQEFPIVPGSFKVRSESFLYMDKPPVIDISGCHQLDTWGPQGRLSVALSLPTCANQCNLNTVVRGHLISRSSDARGA</sequence>
<gene>
    <name evidence="1" type="ORF">METZ01_LOCUS133066</name>
</gene>